<gene>
    <name evidence="1" type="ORF">BG20_I0109</name>
</gene>
<dbReference type="EMBL" id="AHJG01000193">
    <property type="protein sequence ID" value="EPA05309.1"/>
    <property type="molecule type" value="Genomic_DNA"/>
</dbReference>
<evidence type="ECO:0000313" key="2">
    <source>
        <dbReference type="Proteomes" id="UP000014065"/>
    </source>
</evidence>
<reference evidence="1 2" key="1">
    <citation type="journal article" date="2012" name="J. Bacteriol.">
        <title>Genome Sequence of "Candidatus Nitrosoarchaeum limnia" BG20, a Low-Salinity Ammonia-Oxidizing Archaeon from the San Francisco Bay Estuary.</title>
        <authorList>
            <person name="Mosier A.C."/>
            <person name="Allen E.E."/>
            <person name="Kim M."/>
            <person name="Ferriera S."/>
            <person name="Francis C.A."/>
        </authorList>
    </citation>
    <scope>NUCLEOTIDE SEQUENCE [LARGE SCALE GENOMIC DNA]</scope>
    <source>
        <strain evidence="1 2">BG20</strain>
    </source>
</reference>
<dbReference type="AlphaFoldDB" id="S2ESD1"/>
<accession>S2ESD1</accession>
<evidence type="ECO:0000313" key="1">
    <source>
        <dbReference type="EMBL" id="EPA05309.1"/>
    </source>
</evidence>
<proteinExistence type="predicted"/>
<name>S2ESD1_9ARCH</name>
<keyword evidence="2" id="KW-1185">Reference proteome</keyword>
<dbReference type="Proteomes" id="UP000014065">
    <property type="component" value="Unassembled WGS sequence"/>
</dbReference>
<organism evidence="1 2">
    <name type="scientific">Candidatus Nitrosarchaeum limnium BG20</name>
    <dbReference type="NCBI Taxonomy" id="859192"/>
    <lineage>
        <taxon>Archaea</taxon>
        <taxon>Nitrososphaerota</taxon>
        <taxon>Nitrososphaeria</taxon>
        <taxon>Nitrosopumilales</taxon>
        <taxon>Nitrosopumilaceae</taxon>
        <taxon>Nitrosarchaeum</taxon>
    </lineage>
</organism>
<sequence length="61" mass="6905">MRYSKGTKKVLSIHGVFSEQVKKLHSNSVSSIASFTESKVVKWADKLTTDSKISKNEYKKN</sequence>
<comment type="caution">
    <text evidence="1">The sequence shown here is derived from an EMBL/GenBank/DDBJ whole genome shotgun (WGS) entry which is preliminary data.</text>
</comment>
<protein>
    <submittedName>
        <fullName evidence="1">Uncharacterized protein</fullName>
    </submittedName>
</protein>